<proteinExistence type="predicted"/>
<organism evidence="2 3">
    <name type="scientific">Lucilia cuprina</name>
    <name type="common">Green bottle fly</name>
    <name type="synonym">Australian sheep blowfly</name>
    <dbReference type="NCBI Taxonomy" id="7375"/>
    <lineage>
        <taxon>Eukaryota</taxon>
        <taxon>Metazoa</taxon>
        <taxon>Ecdysozoa</taxon>
        <taxon>Arthropoda</taxon>
        <taxon>Hexapoda</taxon>
        <taxon>Insecta</taxon>
        <taxon>Pterygota</taxon>
        <taxon>Neoptera</taxon>
        <taxon>Endopterygota</taxon>
        <taxon>Diptera</taxon>
        <taxon>Brachycera</taxon>
        <taxon>Muscomorpha</taxon>
        <taxon>Oestroidea</taxon>
        <taxon>Calliphoridae</taxon>
        <taxon>Luciliinae</taxon>
        <taxon>Lucilia</taxon>
    </lineage>
</organism>
<dbReference type="Proteomes" id="UP000037069">
    <property type="component" value="Unassembled WGS sequence"/>
</dbReference>
<keyword evidence="3" id="KW-1185">Reference proteome</keyword>
<dbReference type="AlphaFoldDB" id="A0A0L0C6Z4"/>
<evidence type="ECO:0008006" key="4">
    <source>
        <dbReference type="Google" id="ProtNLM"/>
    </source>
</evidence>
<name>A0A0L0C6Z4_LUCCU</name>
<protein>
    <recommendedName>
        <fullName evidence="4">Retrotransposon gag domain-containing protein</fullName>
    </recommendedName>
</protein>
<dbReference type="EMBL" id="JRES01000817">
    <property type="protein sequence ID" value="KNC28178.1"/>
    <property type="molecule type" value="Genomic_DNA"/>
</dbReference>
<reference evidence="2 3" key="1">
    <citation type="journal article" date="2015" name="Nat. Commun.">
        <title>Lucilia cuprina genome unlocks parasitic fly biology to underpin future interventions.</title>
        <authorList>
            <person name="Anstead C.A."/>
            <person name="Korhonen P.K."/>
            <person name="Young N.D."/>
            <person name="Hall R.S."/>
            <person name="Jex A.R."/>
            <person name="Murali S.C."/>
            <person name="Hughes D.S."/>
            <person name="Lee S.F."/>
            <person name="Perry T."/>
            <person name="Stroehlein A.J."/>
            <person name="Ansell B.R."/>
            <person name="Breugelmans B."/>
            <person name="Hofmann A."/>
            <person name="Qu J."/>
            <person name="Dugan S."/>
            <person name="Lee S.L."/>
            <person name="Chao H."/>
            <person name="Dinh H."/>
            <person name="Han Y."/>
            <person name="Doddapaneni H.V."/>
            <person name="Worley K.C."/>
            <person name="Muzny D.M."/>
            <person name="Ioannidis P."/>
            <person name="Waterhouse R.M."/>
            <person name="Zdobnov E.M."/>
            <person name="James P.J."/>
            <person name="Bagnall N.H."/>
            <person name="Kotze A.C."/>
            <person name="Gibbs R.A."/>
            <person name="Richards S."/>
            <person name="Batterham P."/>
            <person name="Gasser R.B."/>
        </authorList>
    </citation>
    <scope>NUCLEOTIDE SEQUENCE [LARGE SCALE GENOMIC DNA]</scope>
    <source>
        <strain evidence="2 3">LS</strain>
        <tissue evidence="2">Full body</tissue>
    </source>
</reference>
<accession>A0A0L0C6Z4</accession>
<gene>
    <name evidence="2" type="ORF">FF38_13233</name>
</gene>
<evidence type="ECO:0000313" key="2">
    <source>
        <dbReference type="EMBL" id="KNC28178.1"/>
    </source>
</evidence>
<evidence type="ECO:0000313" key="3">
    <source>
        <dbReference type="Proteomes" id="UP000037069"/>
    </source>
</evidence>
<comment type="caution">
    <text evidence="2">The sequence shown here is derived from an EMBL/GenBank/DDBJ whole genome shotgun (WGS) entry which is preliminary data.</text>
</comment>
<sequence length="127" mass="13793">MNKLFGKDETQDSQRYKCRQFAKTDGEDIKEYASHFLNLVAQHVWYSTGPKGHRHPGCQMADQQPARSTSGAMGGGGMTPSLMSNRTGQLDQGIGLLDITIGIYFSPSNSNLCNVLGICSATSYKAV</sequence>
<feature type="region of interest" description="Disordered" evidence="1">
    <location>
        <begin position="55"/>
        <end position="74"/>
    </location>
</feature>
<evidence type="ECO:0000256" key="1">
    <source>
        <dbReference type="SAM" id="MobiDB-lite"/>
    </source>
</evidence>